<gene>
    <name evidence="1" type="ORF">SARC_17451</name>
</gene>
<evidence type="ECO:0000313" key="1">
    <source>
        <dbReference type="EMBL" id="KNC70031.1"/>
    </source>
</evidence>
<dbReference type="InterPro" id="IPR027417">
    <property type="entry name" value="P-loop_NTPase"/>
</dbReference>
<evidence type="ECO:0000313" key="2">
    <source>
        <dbReference type="Proteomes" id="UP000054560"/>
    </source>
</evidence>
<dbReference type="OrthoDB" id="6362633at2759"/>
<feature type="non-terminal residue" evidence="1">
    <location>
        <position position="1"/>
    </location>
</feature>
<dbReference type="AlphaFoldDB" id="A0A0L0F050"/>
<dbReference type="RefSeq" id="XP_014143933.1">
    <property type="nucleotide sequence ID" value="XM_014288458.1"/>
</dbReference>
<reference evidence="1 2" key="1">
    <citation type="submission" date="2011-02" db="EMBL/GenBank/DDBJ databases">
        <title>The Genome Sequence of Sphaeroforma arctica JP610.</title>
        <authorList>
            <consortium name="The Broad Institute Genome Sequencing Platform"/>
            <person name="Russ C."/>
            <person name="Cuomo C."/>
            <person name="Young S.K."/>
            <person name="Zeng Q."/>
            <person name="Gargeya S."/>
            <person name="Alvarado L."/>
            <person name="Berlin A."/>
            <person name="Chapman S.B."/>
            <person name="Chen Z."/>
            <person name="Freedman E."/>
            <person name="Gellesch M."/>
            <person name="Goldberg J."/>
            <person name="Griggs A."/>
            <person name="Gujja S."/>
            <person name="Heilman E."/>
            <person name="Heiman D."/>
            <person name="Howarth C."/>
            <person name="Mehta T."/>
            <person name="Neiman D."/>
            <person name="Pearson M."/>
            <person name="Roberts A."/>
            <person name="Saif S."/>
            <person name="Shea T."/>
            <person name="Shenoy N."/>
            <person name="Sisk P."/>
            <person name="Stolte C."/>
            <person name="Sykes S."/>
            <person name="White J."/>
            <person name="Yandava C."/>
            <person name="Burger G."/>
            <person name="Gray M.W."/>
            <person name="Holland P.W.H."/>
            <person name="King N."/>
            <person name="Lang F.B.F."/>
            <person name="Roger A.J."/>
            <person name="Ruiz-Trillo I."/>
            <person name="Haas B."/>
            <person name="Nusbaum C."/>
            <person name="Birren B."/>
        </authorList>
    </citation>
    <scope>NUCLEOTIDE SEQUENCE [LARGE SCALE GENOMIC DNA]</scope>
    <source>
        <strain evidence="1 2">JP610</strain>
    </source>
</reference>
<accession>A0A0L0F050</accession>
<keyword evidence="2" id="KW-1185">Reference proteome</keyword>
<organism evidence="1 2">
    <name type="scientific">Sphaeroforma arctica JP610</name>
    <dbReference type="NCBI Taxonomy" id="667725"/>
    <lineage>
        <taxon>Eukaryota</taxon>
        <taxon>Ichthyosporea</taxon>
        <taxon>Ichthyophonida</taxon>
        <taxon>Sphaeroforma</taxon>
    </lineage>
</organism>
<dbReference type="EMBL" id="KQ252395">
    <property type="protein sequence ID" value="KNC70031.1"/>
    <property type="molecule type" value="Genomic_DNA"/>
</dbReference>
<proteinExistence type="predicted"/>
<dbReference type="GeneID" id="25917955"/>
<protein>
    <submittedName>
        <fullName evidence="1">Uncharacterized protein</fullName>
    </submittedName>
</protein>
<name>A0A0L0F050_9EUKA</name>
<dbReference type="Gene3D" id="3.40.50.300">
    <property type="entry name" value="P-loop containing nucleotide triphosphate hydrolases"/>
    <property type="match status" value="1"/>
</dbReference>
<dbReference type="Proteomes" id="UP000054560">
    <property type="component" value="Unassembled WGS sequence"/>
</dbReference>
<sequence length="76" mass="8612">DDPQAAHARRGAPWTFDAQKFRDALITIKKGKGVRKEGHAPALSRDVSQCVWYPCGWWVQVSDMGNPSTEQRSVEW</sequence>